<evidence type="ECO:0000313" key="1">
    <source>
        <dbReference type="EMBL" id="CAA9352252.1"/>
    </source>
</evidence>
<protein>
    <submittedName>
        <fullName evidence="1">Uncharacterized protein</fullName>
    </submittedName>
</protein>
<gene>
    <name evidence="1" type="ORF">AVDCRST_MAG68-3745</name>
</gene>
<reference evidence="1" key="1">
    <citation type="submission" date="2020-02" db="EMBL/GenBank/DDBJ databases">
        <authorList>
            <person name="Meier V. D."/>
        </authorList>
    </citation>
    <scope>NUCLEOTIDE SEQUENCE</scope>
    <source>
        <strain evidence="1">AVDCRST_MAG68</strain>
    </source>
</reference>
<dbReference type="AlphaFoldDB" id="A0A6J4M9Y1"/>
<accession>A0A6J4M9Y1</accession>
<organism evidence="1">
    <name type="scientific">uncultured Gemmatimonadota bacterium</name>
    <dbReference type="NCBI Taxonomy" id="203437"/>
    <lineage>
        <taxon>Bacteria</taxon>
        <taxon>Pseudomonadati</taxon>
        <taxon>Gemmatimonadota</taxon>
        <taxon>environmental samples</taxon>
    </lineage>
</organism>
<proteinExistence type="predicted"/>
<dbReference type="EMBL" id="CADCTW010000176">
    <property type="protein sequence ID" value="CAA9352252.1"/>
    <property type="molecule type" value="Genomic_DNA"/>
</dbReference>
<name>A0A6J4M9Y1_9BACT</name>
<sequence length="77" mass="8242">MPPLFPLSRAPSEPPGLALRKMRVRGAATVHPPSGKEWVDFAAARAHLAGEPTPKRFTPHPAPGALLFSMTAIPPIR</sequence>